<keyword evidence="3" id="KW-1185">Reference proteome</keyword>
<sequence>MDSKWVVFSTKGTNIAADICIAGTTAYYLCKSSTGFKRSAKVLDALILFVIGSGAVLM</sequence>
<dbReference type="OrthoDB" id="3191613at2759"/>
<dbReference type="InterPro" id="IPR045339">
    <property type="entry name" value="DUF6534"/>
</dbReference>
<evidence type="ECO:0000313" key="3">
    <source>
        <dbReference type="Proteomes" id="UP000053477"/>
    </source>
</evidence>
<accession>A0A0H2RP90</accession>
<name>A0A0H2RP90_9AGAM</name>
<evidence type="ECO:0000259" key="1">
    <source>
        <dbReference type="Pfam" id="PF20152"/>
    </source>
</evidence>
<dbReference type="EMBL" id="KQ085954">
    <property type="protein sequence ID" value="KLO13800.1"/>
    <property type="molecule type" value="Genomic_DNA"/>
</dbReference>
<organism evidence="2 3">
    <name type="scientific">Schizopora paradoxa</name>
    <dbReference type="NCBI Taxonomy" id="27342"/>
    <lineage>
        <taxon>Eukaryota</taxon>
        <taxon>Fungi</taxon>
        <taxon>Dikarya</taxon>
        <taxon>Basidiomycota</taxon>
        <taxon>Agaricomycotina</taxon>
        <taxon>Agaricomycetes</taxon>
        <taxon>Hymenochaetales</taxon>
        <taxon>Schizoporaceae</taxon>
        <taxon>Schizopora</taxon>
    </lineage>
</organism>
<evidence type="ECO:0000313" key="2">
    <source>
        <dbReference type="EMBL" id="KLO13800.1"/>
    </source>
</evidence>
<proteinExistence type="predicted"/>
<feature type="domain" description="DUF6534" evidence="1">
    <location>
        <begin position="15"/>
        <end position="56"/>
    </location>
</feature>
<dbReference type="Pfam" id="PF20152">
    <property type="entry name" value="DUF6534"/>
    <property type="match status" value="1"/>
</dbReference>
<dbReference type="InParanoid" id="A0A0H2RP90"/>
<gene>
    <name evidence="2" type="ORF">SCHPADRAFT_348324</name>
</gene>
<reference evidence="2 3" key="1">
    <citation type="submission" date="2015-04" db="EMBL/GenBank/DDBJ databases">
        <title>Complete genome sequence of Schizopora paradoxa KUC8140, a cosmopolitan wood degrader in East Asia.</title>
        <authorList>
            <consortium name="DOE Joint Genome Institute"/>
            <person name="Min B."/>
            <person name="Park H."/>
            <person name="Jang Y."/>
            <person name="Kim J.-J."/>
            <person name="Kim K.H."/>
            <person name="Pangilinan J."/>
            <person name="Lipzen A."/>
            <person name="Riley R."/>
            <person name="Grigoriev I.V."/>
            <person name="Spatafora J.W."/>
            <person name="Choi I.-G."/>
        </authorList>
    </citation>
    <scope>NUCLEOTIDE SEQUENCE [LARGE SCALE GENOMIC DNA]</scope>
    <source>
        <strain evidence="2 3">KUC8140</strain>
    </source>
</reference>
<protein>
    <recommendedName>
        <fullName evidence="1">DUF6534 domain-containing protein</fullName>
    </recommendedName>
</protein>
<dbReference type="Proteomes" id="UP000053477">
    <property type="component" value="Unassembled WGS sequence"/>
</dbReference>
<dbReference type="AlphaFoldDB" id="A0A0H2RP90"/>